<evidence type="ECO:0000313" key="6">
    <source>
        <dbReference type="Proteomes" id="UP000186631"/>
    </source>
</evidence>
<evidence type="ECO:0000313" key="4">
    <source>
        <dbReference type="EMBL" id="RGL81761.1"/>
    </source>
</evidence>
<gene>
    <name evidence="3" type="ORF">BHV80_10365</name>
    <name evidence="5" type="ORF">DW193_00110</name>
    <name evidence="4" type="ORF">DXC44_19285</name>
    <name evidence="2" type="ORF">GAY76_09780</name>
</gene>
<comment type="caution">
    <text evidence="3">The sequence shown here is derived from an EMBL/GenBank/DDBJ whole genome shotgun (WGS) entry which is preliminary data.</text>
</comment>
<dbReference type="SMART" id="SM00248">
    <property type="entry name" value="ANK"/>
    <property type="match status" value="9"/>
</dbReference>
<dbReference type="EMBL" id="MNQV01000192">
    <property type="protein sequence ID" value="OKZ47713.1"/>
    <property type="molecule type" value="Genomic_DNA"/>
</dbReference>
<dbReference type="EMBL" id="QSSN01000033">
    <property type="protein sequence ID" value="RGL81761.1"/>
    <property type="molecule type" value="Genomic_DNA"/>
</dbReference>
<feature type="repeat" description="ANK" evidence="1">
    <location>
        <begin position="36"/>
        <end position="68"/>
    </location>
</feature>
<keyword evidence="1" id="KW-0040">ANK repeat</keyword>
<dbReference type="SUPFAM" id="SSF48403">
    <property type="entry name" value="Ankyrin repeat"/>
    <property type="match status" value="2"/>
</dbReference>
<evidence type="ECO:0000313" key="8">
    <source>
        <dbReference type="Proteomes" id="UP000283713"/>
    </source>
</evidence>
<protein>
    <submittedName>
        <fullName evidence="2">Ankyrin repeat domain-containing protein</fullName>
    </submittedName>
</protein>
<dbReference type="InterPro" id="IPR036770">
    <property type="entry name" value="Ankyrin_rpt-contain_sf"/>
</dbReference>
<dbReference type="Proteomes" id="UP000462922">
    <property type="component" value="Unassembled WGS sequence"/>
</dbReference>
<feature type="repeat" description="ANK" evidence="1">
    <location>
        <begin position="495"/>
        <end position="519"/>
    </location>
</feature>
<evidence type="ECO:0000313" key="9">
    <source>
        <dbReference type="Proteomes" id="UP000462922"/>
    </source>
</evidence>
<evidence type="ECO:0000313" key="7">
    <source>
        <dbReference type="Proteomes" id="UP000261278"/>
    </source>
</evidence>
<dbReference type="EMBL" id="WDAX01000019">
    <property type="protein sequence ID" value="KAB6573790.1"/>
    <property type="molecule type" value="Genomic_DNA"/>
</dbReference>
<evidence type="ECO:0000256" key="1">
    <source>
        <dbReference type="PROSITE-ProRule" id="PRU00023"/>
    </source>
</evidence>
<dbReference type="Proteomes" id="UP000186631">
    <property type="component" value="Unassembled WGS sequence"/>
</dbReference>
<organism evidence="3 6">
    <name type="scientific">Phocaeicola vulgatus</name>
    <name type="common">Bacteroides vulgatus</name>
    <dbReference type="NCBI Taxonomy" id="821"/>
    <lineage>
        <taxon>Bacteria</taxon>
        <taxon>Pseudomonadati</taxon>
        <taxon>Bacteroidota</taxon>
        <taxon>Bacteroidia</taxon>
        <taxon>Bacteroidales</taxon>
        <taxon>Bacteroidaceae</taxon>
        <taxon>Phocaeicola</taxon>
    </lineage>
</organism>
<dbReference type="Proteomes" id="UP000283713">
    <property type="component" value="Unassembled WGS sequence"/>
</dbReference>
<reference evidence="2 9" key="3">
    <citation type="journal article" date="2019" name="Nat. Med.">
        <title>A library of human gut bacterial isolates paired with longitudinal multiomics data enables mechanistic microbiome research.</title>
        <authorList>
            <person name="Poyet M."/>
            <person name="Groussin M."/>
            <person name="Gibbons S.M."/>
            <person name="Avila-Pacheco J."/>
            <person name="Jiang X."/>
            <person name="Kearney S.M."/>
            <person name="Perrotta A.R."/>
            <person name="Berdy B."/>
            <person name="Zhao S."/>
            <person name="Lieberman T.D."/>
            <person name="Swanson P.K."/>
            <person name="Smith M."/>
            <person name="Roesemann S."/>
            <person name="Alexander J.E."/>
            <person name="Rich S.A."/>
            <person name="Livny J."/>
            <person name="Vlamakis H."/>
            <person name="Clish C."/>
            <person name="Bullock K."/>
            <person name="Deik A."/>
            <person name="Scott J."/>
            <person name="Pierce K.A."/>
            <person name="Xavier R.J."/>
            <person name="Alm E.J."/>
        </authorList>
    </citation>
    <scope>NUCLEOTIDE SEQUENCE [LARGE SCALE GENOMIC DNA]</scope>
    <source>
        <strain evidence="2 9">BIOML-A110</strain>
    </source>
</reference>
<dbReference type="PROSITE" id="PS50297">
    <property type="entry name" value="ANK_REP_REGION"/>
    <property type="match status" value="2"/>
</dbReference>
<reference evidence="3 6" key="1">
    <citation type="journal article" date="2016" name="Nat. Biotechnol.">
        <title>Measurement of bacterial replication rates in microbial communities.</title>
        <authorList>
            <person name="Brown C.T."/>
            <person name="Olm M.R."/>
            <person name="Thomas B.C."/>
            <person name="Banfield J.F."/>
        </authorList>
    </citation>
    <scope>NUCLEOTIDE SEQUENCE [LARGE SCALE GENOMIC DNA]</scope>
    <source>
        <strain evidence="3">42_262</strain>
    </source>
</reference>
<dbReference type="PROSITE" id="PS50088">
    <property type="entry name" value="ANK_REPEAT"/>
    <property type="match status" value="2"/>
</dbReference>
<accession>A0A1Q6J3K4</accession>
<evidence type="ECO:0000313" key="2">
    <source>
        <dbReference type="EMBL" id="KAB6573790.1"/>
    </source>
</evidence>
<evidence type="ECO:0000313" key="3">
    <source>
        <dbReference type="EMBL" id="OKZ47713.1"/>
    </source>
</evidence>
<name>A0A1Q6J3K4_PHOVU</name>
<dbReference type="Gene3D" id="1.25.40.20">
    <property type="entry name" value="Ankyrin repeat-containing domain"/>
    <property type="match status" value="2"/>
</dbReference>
<dbReference type="PANTHER" id="PTHR24118:SF99">
    <property type="entry name" value="POTE ANKYRIN DOMAIN FAMILY MEMBER 3C-RELATED"/>
    <property type="match status" value="1"/>
</dbReference>
<dbReference type="Proteomes" id="UP000261278">
    <property type="component" value="Unassembled WGS sequence"/>
</dbReference>
<dbReference type="Pfam" id="PF12796">
    <property type="entry name" value="Ank_2"/>
    <property type="match status" value="2"/>
</dbReference>
<reference evidence="7 8" key="2">
    <citation type="submission" date="2018-08" db="EMBL/GenBank/DDBJ databases">
        <title>A genome reference for cultivated species of the human gut microbiota.</title>
        <authorList>
            <person name="Zou Y."/>
            <person name="Xue W."/>
            <person name="Luo G."/>
        </authorList>
    </citation>
    <scope>NUCLEOTIDE SEQUENCE [LARGE SCALE GENOMIC DNA]</scope>
    <source>
        <strain evidence="5 8">AM16-6</strain>
        <strain evidence="4 7">TF05-18</strain>
    </source>
</reference>
<dbReference type="AlphaFoldDB" id="A0A1Q6J3K4"/>
<dbReference type="InterPro" id="IPR002110">
    <property type="entry name" value="Ankyrin_rpt"/>
</dbReference>
<dbReference type="PANTHER" id="PTHR24118">
    <property type="entry name" value="POTE ANKYRIN DOMAIN"/>
    <property type="match status" value="1"/>
</dbReference>
<sequence>MKYSDIYRLYSTSQPKDAIHQALREVPVDDSDEQYEDRSPLHLACQYGDTEGVKILLERDAEPNTKDANGSTPIHILGRTSAGCADEDKLKEIAVMLIEQGANIPRSAKNTTALIECIRNRHFKMAEAIIDSGARVNSTDLNGENVLFGFCAASGDIRRDIRFAKKELDESVQYRYPENKIEEIRSRIARLEDDGETAYRLARRLVEEDKADPEDKSNSGKTAWDAAIENKAMKIAAFLSGSDPDVDELSALHGNMDIFQAMYMKDMEALDAILRSGADLQTVCEHKDMYDFESKSPLACAFSWFDSIQDAPAMILNGGANPNYRFPNEETAFSVWVSKDYFCKDTEVYKGLLDLMKEKGWNPELPVDTEGNTALALSCRHTGYRLGKTAFGWLLKGKADPNAANLSGQTPMMILFGGHKANEKYVPYGWSAGSDDPTEILEKLLEAGADVNKTDNRGNTLLHYVAACCRDSMAQKAIELLLDFKLPDVNAVNNEGKTAMDVAADYNNDNLVRLLLKYS</sequence>
<evidence type="ECO:0000313" key="5">
    <source>
        <dbReference type="EMBL" id="RHH82957.1"/>
    </source>
</evidence>
<proteinExistence type="predicted"/>
<dbReference type="EMBL" id="QRKA01000001">
    <property type="protein sequence ID" value="RHH82957.1"/>
    <property type="molecule type" value="Genomic_DNA"/>
</dbReference>
<dbReference type="RefSeq" id="WP_009316598.1">
    <property type="nucleotide sequence ID" value="NZ_DAWEQP010000060.1"/>
</dbReference>